<feature type="domain" description="VWFA" evidence="5">
    <location>
        <begin position="3334"/>
        <end position="3505"/>
    </location>
</feature>
<dbReference type="RefSeq" id="XP_031571115.1">
    <property type="nucleotide sequence ID" value="XM_031715255.1"/>
</dbReference>
<feature type="domain" description="VWFA" evidence="5">
    <location>
        <begin position="1662"/>
        <end position="1836"/>
    </location>
</feature>
<dbReference type="Gene3D" id="3.40.50.410">
    <property type="entry name" value="von Willebrand factor, type A domain"/>
    <property type="match status" value="28"/>
</dbReference>
<sequence>MIPARGMVYKLILLELLLVVSSNGVSDPFTRSCPALPDFTGQRNLAFEGVITSLIPERSGQLTAVVRVGKIYQGTSDLSSVESIRQIQGAYSCSHLHRVGDTRIWVARRHSSGTLTAKASLANLQDNVDEVQNRLKGTEGFVDPNNSNNGNGGSQSCQNKPCQYGGVCRTDANGISRCVCLSTCTKEYNPVCGSNDKTYNNPCLLNAAQCQTQRSIFRRHYGQCGASNCAGLKNAGIAKVDGVYSIYPNSSCNMPVQVYCHNINTPFPKEYITLAAGEEENYAFIYPRRQRLAPMSARNACNGPPGKQNYSAAGRTKFSKVRLDLDNMRIIREDFTFAVSDPFGKQIPYGSAGDCFSMHSGPCRRGHFKINLSGSGFRLGASVRWTVRGFPPGIEMQDYEKSKDGTIVSAKCGGWCGRCHPLGDMTVEPILCSDKSAVCAQVTCEFHGRCVESSDGSTYRCVCPTTCPRVNYPVCGSDGKTYDNECRLQKESCERKIRLTTRSSGACGAQKPVHLFFAVDARGINEAQKLQDSKTFLKDLSNRFEIPVGGISHAMMYFLPNGRAVFEPYIFTDHSQIPPYINIMESTKGKGTLDKALRDSVPDLLNRIYSDYWLYGNYSKVVVLVTDSESVNDPQSLRDIAQPLESAGIKVVPVVIGDRNAVAKIRNLAAGNEFIVPVGSSDRLTDNIPRTVQAILRDLNTCRWNQCPFNGRCTERVGQPSRCECDNQINPVTDYVCGTDGKTYRNEMALKTTACNTKKNIVLWHKGACAVEATCERQVCRYYSYCTVGRNGAVCVCPDPSTCSPVKSRVCGTDGITYDNACRLRAETCRRYQNVVVLHSGYCIQQPMDLIFAFGGSGAISQDTFNRQKEYIKSFIDSYGTSHAGIRIALVNYGTQQILTRFNNFNGDNIKRIVDNAVLRMGGTVDSAFRRSLLLFVDSRIVRPNAIKGLVILSGDRIFENGNALRLTSNPLRNSGVKVISIGVGSNPDKLVPREFASGEEFIFTFDKTKELSAVVPGSYISLMKDPCKKVTCRHYGRCVWYYDGRTKCQCRDQCPRVDEPVCGSDGQDYPNRCLLESGACKKKRDVKMWNKGRCGACSRPMDVGVILASSRSIGWSNYQYIKQELANLIEYFNISHSDTRFGFIHYNEQPFLDFTFNNPANTAAGKLKRKIFNIPYSPGLPRTDIALAEASKALFRAKGGARKNVPKVLLIVTDTDAGSQPYSKVLEQLKDQQVTPIVVGLGRRISNKELSELSLNKNRNVLRILSYSGQPSKMRSLAHILCEEGVSKDPVNLAFAINANGRYASDSFNRMTDIVGSIIDSYGSRKLHYGLIVYGNTARTVIRFGDSFASDERLRNSVKQLRGSGQGANLASGLLEANRLFSGPRAKGSDVLVVITDSQSQSSRDDVERASRDLQKRGVRIVTVVMGTEVDPEGVRPLSPHFNNTVVDKGDESPKQVGDKVIKHATKDSKVPMVDIVFALSATAAESSANFKQMKAVFNSIIDRYGRGRILYSVVVYGRDSQTLVKFNDQFLTDERLKQFIRTLVPKTGGSDVNKAFEEGKRLFESEGARSDAQKVFVVFTDRRSTSDDHQAQSSAKDLRKSNIKIITVALGNDADEQELGNYATNEDHRMRAKNSEDPLGLGIKIMELAFKRVPKVPLLDLAFAISASAVKADPNFYLIKQTLNHIVKTYGIDNIRYSIITFGSTPSVLVTFNDTFPNPLALRRIIDSSRRQYDRPSLHRTLDAARRLFDENARLNARKVLVIIADKGSSSSDFDIRTSFNRIKDADIRVIPVPLGAEADKNQMLKTTQSPSSLIEAKETEQPDILGDRIMGKVLAGPAALPMKALDIVFGLNAGSTDPDTTYQLMKSTIKSIIDDYGIGKIDYSVFTYGSSATTAIRFRETFPSASDIKGFIETIPRSRGQPALDEAMRHAKNLFDGSDVRAHSTKVLVIMSDKRSGVRKENIRSAAKPLEQDGIHVIPVAIGNEADATELGVITSNPKKVITSPKTKDPKTLGKEIMDRIFKDTTKSLPEIDLAFSISIASPNAESTFTNMKETIKWIIDNYGTDKIHYSVIIYGARVIEFRDIENFPSVTALKSFIDRMSRRTIATPLNTALQAGIDAFNSPDARPSARKILVVIMDHSAGASVEEVTSAARPLEAKGIKVIPVALGNDAEPNIMTSSTPNRDNLITSPKNENHVVLGKKIMEKVLKDKIPKIDLAFAISAATTDADSTFRLMQDTIKSVVTKYGARDVQYSIIIFGSVPVVQLRFGSFVGDSSRLKRFVDNIPRQRGIPALDKALQKGQEVFKDPGARKDAKKVLVVIIDKKSLSTEDDVSREAKTLESDKIHVIPVAIGNEADRNELEQTTADRNNLITAPTSEDPDVLADKIMGIAVSAKSKSCDVDVLFAISAVSRDSTRIFSLMKDSINSIIDQYGTSRLRYGLIVFDSSASTKLAFSSQVVDKDALKRLIDNTRTGINGGPALDLALIEAKKVFDGSGVRSNARKVLVVMMDHGSALGPSVIRSATRPLEAAKVEIIGVAIGDTASRSELSTSVVTSSTNLINVPGTENAVKLGSEIMTRIYPDIPQDIDLAFAISASSRDADSIYSLIKDTIQSIIDSCGRERIRYSLIIFGSQPSTRISFAENMPEPDKLKNFVRNLPRRSGAPAINRAMQEALRLFEGQGVRPNARKALVVIVDRRSGASEADIKAAALPLERNNIRVVPVAIGPEANPGELLVTTPEKDNLIQAAKTDRPDDLGKKIMVVVLKDKPQIPKIDLALAVTATATDADRTFQLTKDAIKSIIDRYGIGALRYSFIIYSDEASMKTNFQDNYTADQLKKFISAAARMQGGSSLDKALQEGRKVLQGPGARSDAHKVLVVVTDKNSNVPDSDLRNAAKRLENEGIVVVPVGIGNEVNVNELEKATKDNRNVLTADRTDDPNDLGGRIIDRVLQAIKRVPKIDLTFAISATSALSYRTFSLMKNTINSIIDTYGTDALHYSIIVYGSDATIHRNFADKIPDAESLKQLVRALPVKRGGSSLDKALEKAKQVYEGFGVRPDAEKILVVITDKDSGLTPSEVKVAAKRLQKNGIHVIPVGIGSEVNPDKLGDVSSYYKVIAAPEDEDPDMLAQEIMKRALKGSKVPEMDLMFAISSTAAKADDTFSRMKDILKYIYNEYGYAKTRFSIIVFADTVTTVLDFRQNAAYQDNKMIKMISTIPRSRGKSNLNAALAAAARGFDNSPSQPGTRKVLVIITDKASGHSNAAIKREAKPLEDKKVLVIPVAVGNEASVPELEQTTPNNKNIIQTTRDLEPGKTGRDIMDVIEKGLKKGVPEIDMAFAISATSSLADQTFRLMKDTINTIVKDYGTDKIHYSLIIYGATPTTKVSFDSQISDPQSLKVFIDRLPRDSSGALINKALEEAIKVFQSPGVRPNAKKVLVVITDRRSGVSKGDIQNVARPLSNAGIEVIPVAIGNEVTKDEIGAATDDEDNVIGVPTTETPEGLAKKIMEKGLKPVKPKVPELDLAFALTATSGDGEEIYNLMKSTIKSIITNYGEDKIQYGLIHYGSFAATKISFGDSFPSTDKLKLYIDALPRYTGGVAVNLALQHADRLFKSSKARPAAKKVLVVMTDNTSGRTTQEIQTATKPLQDAGINIIAVAIGNQVGQPELKALTEDEEKILPSTKDDNPDELGNRIMKKILEGATKIPKVDLAFAISGTSQNADGTYRLMRDAIKSIAQEYGTNKIHYGLIVFSDSASIKIRFSDVYPSIARLKAFLDGIPRSTGRTAALDVALQRARQLFSGPGARPDAKNVLVVITDKDSGLSENTIKSSAKPLHQSDVRIIAFSIGSEGNSKELQNLTPYEDDVKKVTVNEDPKNLAEEIMKMVLRDRPPVRDELDLAFAISATAANADDTFQRIKQTLKMLVDNYGTERVLYSVTVFDESPLRLIRFNDKFPTARLKRYIDLLQRRTGTPNLERALQDAEYVFNSPGARPHAKKVLVVVVDKSSTSSTSEILSRARPLTQAGIRVIPIAVGREADQNELAKITDDPSNLIAVPRTEPPRSLADKIIEKIDQVIPEIDLAFALSSTSASSAETYQLMKDTINTIIKEHGIERIHYSIIVFGATPKTFVRFSETFPNAQRLRDHISSLPRRDGGPSIDEALKQARQLFLSSSVRPSAKKILVVIADRGSGLGKDVLIKASEPLDQDGVRVIPIAIGNEADPNELPNITPNAGDLIIVPKTEDPLKLAEKIIQKILKEPRRIPKVDLAFAISAASSNADAALQHMKDIIKSVVTRYGANRIRYALMTFQDDANIIISFKEKITEPSSLIPFIDVLPKSSGGSSIGKALEEGRKLFESDAVRPDAQKVLVLITDKKSSGDSSRAALAKKEIEENEVELIVVGVGDEVDKKELVDTATSPHHKIDSSSDDDPDDTADRIIDVINKDPMEFAAVDLGFAISSTSIDASTTFTLMKDTIKSIVSAYSTKNIRYGIIVFGDQPYKVLDFGEALPSKDILTMKIDSIRRRSGDPDLIGTMRAAKTMFEGRGARPYAKKILVVIVDNDAQQRRSQINLAAKPLEYLGIRVIPVAVGRYAEPQQLESTTPLKDNIMVIPKTEDPKMFGRKIVEKVKKNLMIPLIPEVDLVFAISAAATDSERNFQQMKSVVNSIISTYSMEWIRYGVILFGSDATVRFNMNNFLPTDAVLKSLIAGLPKPSGTPAVDKALDEAKRLFDQTPDRPKARKVLVVLIDKKSGNTPGQIIRAARPLEEDMVKVIPVAIGNEADMDELEYVTPEKNNVLKENKGESPERLGKRIMVKVFKKFIQVPEVDIAFAIQASTSDADATFSKIKKTIKMIIDQYGSKKIHYAVIVYSNTATTKLNFDERDQLVDDKELKNLIDTIPRVTGPPSVIAAIEEAKKLFESSAARPQAHKVLVIMHDRQSTDDLNDVKDKSRDLEDNGIEVIPVGIGNQVNPVEISTMTPHSDNTIKTGKPFDAGILAEEIMKRALKVRPKIPRVDLVFTISADSANSAQTFQYMKNIIKYIIDKYGTSRIHYSLVIFGSEPSVKISFQERMTNPQQLKTLLDRAPRSSFGSNLEKAISETKKLLNSDAVRPDARKVAVIMTDVRSTGNKENAKVAARDLEDNGIEVITVAIEGEADKEELIDVTPKKDNALNTTIPDGVQKIGDEIMNRVKQDPLETVEIDLGFAISATSVQAPTIFKLMKDTLKTIVDMYGTDNIHYSVVVFGSRPILVTSFSSAFLDKDTLIRQLERMASSSGVPDLKAALQMSRVTFQGAGSREKARKILVVIMDNKSGNSKEDVVNTAKYLEDETIQVIPVAVGQYANPNELVETTPLKSTLIKVPSSERPKPLAKKIMDKIRENLEPVNVPEADLVFAISAASAYSNSNFNKMRNIIKSMIDKYSMGKMRYAVVAYGSSALKRLEFRDRFNDDDDLKTFVDSILPVGGSPNLEVALQTGKSVFQEDNKRPNARKVLIILTDKRSTNTPQEIEVAANPLETSKIRVVSVALGNEVNGQELEKTTPEKGNVISAARDDEPEAIRDEIARVAFKVAPMVPNMDLGFAMTAGSADADETFILMKNTIKSIIDLHGQKRLHFAFIVFGDSPTTRLNFGDSVPTDSELKKMIDRIPRVSGSPDMAKGLEEAKKVFLKSGTRPNAEKVLVVMADRKSINTPGELEEKVDALQGRDVQVIPVLVGRYVDLNESKLLAPKEGDVIKARKNEDPKDLGVQIIKVALRGPLKVPKLDLVFAISADITAADDTYGFMKRIIKSVIKKYGTSSIHYGLLVYGDTPSIKISFHDDQRNPKKLIRLMESAPASLGGSDLNKALKEVRNMFESRAARADAIKGLVIMTDRQSESPATAVKKAAKALADKGVKIFAVAVGPRVDTGILKKKIPDAPVKNTTTTTDPGDIGDKIIEKLGK</sequence>
<feature type="domain" description="VWFA" evidence="5">
    <location>
        <begin position="5197"/>
        <end position="5372"/>
    </location>
</feature>
<feature type="signal peptide" evidence="4">
    <location>
        <begin position="1"/>
        <end position="22"/>
    </location>
</feature>
<feature type="domain" description="VWFA" evidence="5">
    <location>
        <begin position="2591"/>
        <end position="2776"/>
    </location>
</feature>
<dbReference type="InterPro" id="IPR036465">
    <property type="entry name" value="vWFA_dom_sf"/>
</dbReference>
<dbReference type="FunFam" id="3.30.60.30:FF:000024">
    <property type="entry name" value="Transmembrane agrin"/>
    <property type="match status" value="2"/>
</dbReference>
<evidence type="ECO:0000259" key="6">
    <source>
        <dbReference type="PROSITE" id="PS51046"/>
    </source>
</evidence>
<reference evidence="9" key="1">
    <citation type="submission" date="2025-08" db="UniProtKB">
        <authorList>
            <consortium name="RefSeq"/>
        </authorList>
    </citation>
    <scope>IDENTIFICATION</scope>
</reference>
<feature type="non-terminal residue" evidence="9">
    <location>
        <position position="5933"/>
    </location>
</feature>
<keyword evidence="4" id="KW-0732">Signal</keyword>
<feature type="region of interest" description="Disordered" evidence="3">
    <location>
        <begin position="4411"/>
        <end position="4431"/>
    </location>
</feature>
<feature type="domain" description="VWFA" evidence="5">
    <location>
        <begin position="3707"/>
        <end position="3883"/>
    </location>
</feature>
<dbReference type="GO" id="GO:0004222">
    <property type="term" value="F:metalloendopeptidase activity"/>
    <property type="evidence" value="ECO:0007669"/>
    <property type="project" value="InterPro"/>
</dbReference>
<dbReference type="InParanoid" id="A0A6P8IZ92"/>
<feature type="domain" description="Kazal-like" evidence="7">
    <location>
        <begin position="796"/>
        <end position="845"/>
    </location>
</feature>
<feature type="domain" description="VWFA" evidence="5">
    <location>
        <begin position="4823"/>
        <end position="5000"/>
    </location>
</feature>
<feature type="domain" description="VWFA" evidence="5">
    <location>
        <begin position="5757"/>
        <end position="5931"/>
    </location>
</feature>
<keyword evidence="2" id="KW-0175">Coiled coil</keyword>
<feature type="domain" description="VWFA" evidence="5">
    <location>
        <begin position="3895"/>
        <end position="4069"/>
    </location>
</feature>
<keyword evidence="8" id="KW-1185">Reference proteome</keyword>
<evidence type="ECO:0000313" key="9">
    <source>
        <dbReference type="RefSeq" id="XP_031571115.1"/>
    </source>
</evidence>
<feature type="coiled-coil region" evidence="2">
    <location>
        <begin position="114"/>
        <end position="141"/>
    </location>
</feature>
<evidence type="ECO:0000256" key="4">
    <source>
        <dbReference type="SAM" id="SignalP"/>
    </source>
</evidence>
<feature type="domain" description="Kazal-like" evidence="7">
    <location>
        <begin position="455"/>
        <end position="509"/>
    </location>
</feature>
<feature type="domain" description="VWFA" evidence="5">
    <location>
        <begin position="2036"/>
        <end position="2218"/>
    </location>
</feature>
<feature type="domain" description="VWFA" evidence="5">
    <location>
        <begin position="2405"/>
        <end position="2582"/>
    </location>
</feature>
<feature type="domain" description="VWFA" evidence="5">
    <location>
        <begin position="849"/>
        <end position="1024"/>
    </location>
</feature>
<keyword evidence="1" id="KW-0479">Metal-binding</keyword>
<dbReference type="InterPro" id="IPR002035">
    <property type="entry name" value="VWF_A"/>
</dbReference>
<dbReference type="OrthoDB" id="5855429at2759"/>
<dbReference type="Pfam" id="PF07648">
    <property type="entry name" value="Kazal_2"/>
    <property type="match status" value="5"/>
</dbReference>
<feature type="domain" description="Kazal-like" evidence="7">
    <location>
        <begin position="179"/>
        <end position="226"/>
    </location>
</feature>
<dbReference type="CDD" id="cd01450">
    <property type="entry name" value="vWFA_subfamily_ECM"/>
    <property type="match status" value="16"/>
</dbReference>
<feature type="domain" description="GON" evidence="6">
    <location>
        <begin position="225"/>
        <end position="432"/>
    </location>
</feature>
<accession>A0A6P8IZ92</accession>
<dbReference type="PANTHER" id="PTHR22588">
    <property type="entry name" value="VWFA DOMAIN-CONTAINING PROTEIN"/>
    <property type="match status" value="1"/>
</dbReference>
<evidence type="ECO:0000256" key="1">
    <source>
        <dbReference type="ARBA" id="ARBA00022723"/>
    </source>
</evidence>
<dbReference type="PROSITE" id="PS51465">
    <property type="entry name" value="KAZAL_2"/>
    <property type="match status" value="5"/>
</dbReference>
<gene>
    <name evidence="9" type="primary">LOC116305362</name>
</gene>
<feature type="domain" description="VWFA" evidence="5">
    <location>
        <begin position="5571"/>
        <end position="5746"/>
    </location>
</feature>
<dbReference type="Pfam" id="PF00092">
    <property type="entry name" value="VWA"/>
    <property type="match status" value="28"/>
</dbReference>
<feature type="domain" description="Kazal-like" evidence="7">
    <location>
        <begin position="1043"/>
        <end position="1097"/>
    </location>
</feature>
<feature type="domain" description="VWFA" evidence="5">
    <location>
        <begin position="3521"/>
        <end position="3696"/>
    </location>
</feature>
<dbReference type="GO" id="GO:0008270">
    <property type="term" value="F:zinc ion binding"/>
    <property type="evidence" value="ECO:0007669"/>
    <property type="project" value="InterPro"/>
</dbReference>
<dbReference type="InterPro" id="IPR052229">
    <property type="entry name" value="Collagen-VI/PIF"/>
</dbReference>
<feature type="domain" description="Kazal-like" evidence="7">
    <location>
        <begin position="708"/>
        <end position="771"/>
    </location>
</feature>
<feature type="domain" description="VWFA" evidence="5">
    <location>
        <begin position="1103"/>
        <end position="1282"/>
    </location>
</feature>
<proteinExistence type="predicted"/>
<dbReference type="CDD" id="cd00104">
    <property type="entry name" value="KAZAL_FS"/>
    <property type="match status" value="5"/>
</dbReference>
<dbReference type="PROSITE" id="PS50234">
    <property type="entry name" value="VWFA"/>
    <property type="match status" value="28"/>
</dbReference>
<protein>
    <submittedName>
        <fullName evidence="9">Uncharacterized protein LOC116305362</fullName>
    </submittedName>
</protein>
<dbReference type="CDD" id="cd00198">
    <property type="entry name" value="vWFA"/>
    <property type="match status" value="5"/>
</dbReference>
<dbReference type="SUPFAM" id="SSF53300">
    <property type="entry name" value="vWA-like"/>
    <property type="match status" value="28"/>
</dbReference>
<feature type="domain" description="VWFA" evidence="5">
    <location>
        <begin position="4077"/>
        <end position="4252"/>
    </location>
</feature>
<feature type="domain" description="VWFA" evidence="5">
    <location>
        <begin position="4449"/>
        <end position="4624"/>
    </location>
</feature>
<dbReference type="Gene3D" id="3.30.60.30">
    <property type="match status" value="5"/>
</dbReference>
<dbReference type="PANTHER" id="PTHR22588:SF3">
    <property type="entry name" value="VWFA DOMAIN-CONTAINING PROTEIN"/>
    <property type="match status" value="1"/>
</dbReference>
<dbReference type="SMART" id="SM00280">
    <property type="entry name" value="KAZAL"/>
    <property type="match status" value="5"/>
</dbReference>
<feature type="domain" description="VWFA" evidence="5">
    <location>
        <begin position="2962"/>
        <end position="3136"/>
    </location>
</feature>
<dbReference type="InterPro" id="IPR002350">
    <property type="entry name" value="Kazal_dom"/>
</dbReference>
<dbReference type="SUPFAM" id="SSF100895">
    <property type="entry name" value="Kazal-type serine protease inhibitors"/>
    <property type="match status" value="4"/>
</dbReference>
<feature type="domain" description="VWFA" evidence="5">
    <location>
        <begin position="2219"/>
        <end position="2393"/>
    </location>
</feature>
<evidence type="ECO:0000256" key="2">
    <source>
        <dbReference type="SAM" id="Coils"/>
    </source>
</evidence>
<feature type="domain" description="VWFA" evidence="5">
    <location>
        <begin position="4637"/>
        <end position="4812"/>
    </location>
</feature>
<dbReference type="InterPro" id="IPR036058">
    <property type="entry name" value="Kazal_dom_sf"/>
</dbReference>
<dbReference type="SMART" id="SM00327">
    <property type="entry name" value="VWA"/>
    <property type="match status" value="28"/>
</dbReference>
<organism evidence="8 9">
    <name type="scientific">Actinia tenebrosa</name>
    <name type="common">Australian red waratah sea anemone</name>
    <dbReference type="NCBI Taxonomy" id="6105"/>
    <lineage>
        <taxon>Eukaryota</taxon>
        <taxon>Metazoa</taxon>
        <taxon>Cnidaria</taxon>
        <taxon>Anthozoa</taxon>
        <taxon>Hexacorallia</taxon>
        <taxon>Actiniaria</taxon>
        <taxon>Actiniidae</taxon>
        <taxon>Actinia</taxon>
    </lineage>
</organism>
<feature type="domain" description="VWFA" evidence="5">
    <location>
        <begin position="1293"/>
        <end position="1440"/>
    </location>
</feature>
<feature type="domain" description="VWFA" evidence="5">
    <location>
        <begin position="3146"/>
        <end position="3322"/>
    </location>
</feature>
<feature type="domain" description="VWFA" evidence="5">
    <location>
        <begin position="1849"/>
        <end position="2024"/>
    </location>
</feature>
<evidence type="ECO:0000259" key="5">
    <source>
        <dbReference type="PROSITE" id="PS50234"/>
    </source>
</evidence>
<feature type="domain" description="VWFA" evidence="5">
    <location>
        <begin position="5011"/>
        <end position="5186"/>
    </location>
</feature>
<feature type="domain" description="VWFA" evidence="5">
    <location>
        <begin position="4263"/>
        <end position="4438"/>
    </location>
</feature>
<name>A0A6P8IZ92_ACTTE</name>
<evidence type="ECO:0000313" key="8">
    <source>
        <dbReference type="Proteomes" id="UP000515163"/>
    </source>
</evidence>
<evidence type="ECO:0000259" key="7">
    <source>
        <dbReference type="PROSITE" id="PS51465"/>
    </source>
</evidence>
<feature type="domain" description="VWFA" evidence="5">
    <location>
        <begin position="2777"/>
        <end position="2951"/>
    </location>
</feature>
<dbReference type="Pfam" id="PF08685">
    <property type="entry name" value="GON"/>
    <property type="match status" value="1"/>
</dbReference>
<dbReference type="PROSITE" id="PS51046">
    <property type="entry name" value="GON"/>
    <property type="match status" value="1"/>
</dbReference>
<dbReference type="Proteomes" id="UP000515163">
    <property type="component" value="Unplaced"/>
</dbReference>
<feature type="domain" description="VWFA" evidence="5">
    <location>
        <begin position="1476"/>
        <end position="1655"/>
    </location>
</feature>
<evidence type="ECO:0000256" key="3">
    <source>
        <dbReference type="SAM" id="MobiDB-lite"/>
    </source>
</evidence>
<feature type="chain" id="PRO_5027806664" evidence="4">
    <location>
        <begin position="23"/>
        <end position="5933"/>
    </location>
</feature>
<dbReference type="GeneID" id="116305362"/>
<feature type="domain" description="VWFA" evidence="5">
    <location>
        <begin position="5385"/>
        <end position="5559"/>
    </location>
</feature>
<dbReference type="InterPro" id="IPR012314">
    <property type="entry name" value="Pept_M12B_GON-ADAMTSs"/>
</dbReference>
<feature type="domain" description="VWFA" evidence="5">
    <location>
        <begin position="514"/>
        <end position="692"/>
    </location>
</feature>
<dbReference type="KEGG" id="aten:116305362"/>